<gene>
    <name evidence="1" type="ORF">BJ138DRAFT_1155531</name>
</gene>
<reference evidence="1" key="1">
    <citation type="journal article" date="2021" name="New Phytol.">
        <title>Evolutionary innovations through gain and loss of genes in the ectomycorrhizal Boletales.</title>
        <authorList>
            <person name="Wu G."/>
            <person name="Miyauchi S."/>
            <person name="Morin E."/>
            <person name="Kuo A."/>
            <person name="Drula E."/>
            <person name="Varga T."/>
            <person name="Kohler A."/>
            <person name="Feng B."/>
            <person name="Cao Y."/>
            <person name="Lipzen A."/>
            <person name="Daum C."/>
            <person name="Hundley H."/>
            <person name="Pangilinan J."/>
            <person name="Johnson J."/>
            <person name="Barry K."/>
            <person name="LaButti K."/>
            <person name="Ng V."/>
            <person name="Ahrendt S."/>
            <person name="Min B."/>
            <person name="Choi I.G."/>
            <person name="Park H."/>
            <person name="Plett J.M."/>
            <person name="Magnuson J."/>
            <person name="Spatafora J.W."/>
            <person name="Nagy L.G."/>
            <person name="Henrissat B."/>
            <person name="Grigoriev I.V."/>
            <person name="Yang Z.L."/>
            <person name="Xu J."/>
            <person name="Martin F.M."/>
        </authorList>
    </citation>
    <scope>NUCLEOTIDE SEQUENCE</scope>
    <source>
        <strain evidence="1">ATCC 28755</strain>
    </source>
</reference>
<dbReference type="Proteomes" id="UP000790377">
    <property type="component" value="Unassembled WGS sequence"/>
</dbReference>
<organism evidence="1 2">
    <name type="scientific">Hygrophoropsis aurantiaca</name>
    <dbReference type="NCBI Taxonomy" id="72124"/>
    <lineage>
        <taxon>Eukaryota</taxon>
        <taxon>Fungi</taxon>
        <taxon>Dikarya</taxon>
        <taxon>Basidiomycota</taxon>
        <taxon>Agaricomycotina</taxon>
        <taxon>Agaricomycetes</taxon>
        <taxon>Agaricomycetidae</taxon>
        <taxon>Boletales</taxon>
        <taxon>Coniophorineae</taxon>
        <taxon>Hygrophoropsidaceae</taxon>
        <taxon>Hygrophoropsis</taxon>
    </lineage>
</organism>
<evidence type="ECO:0000313" key="2">
    <source>
        <dbReference type="Proteomes" id="UP000790377"/>
    </source>
</evidence>
<dbReference type="EMBL" id="MU267766">
    <property type="protein sequence ID" value="KAH7909329.1"/>
    <property type="molecule type" value="Genomic_DNA"/>
</dbReference>
<keyword evidence="2" id="KW-1185">Reference proteome</keyword>
<protein>
    <submittedName>
        <fullName evidence="1">Transcriptional Coactivator p15-domain-containing protein</fullName>
    </submittedName>
</protein>
<comment type="caution">
    <text evidence="1">The sequence shown here is derived from an EMBL/GenBank/DDBJ whole genome shotgun (WGS) entry which is preliminary data.</text>
</comment>
<proteinExistence type="predicted"/>
<evidence type="ECO:0000313" key="1">
    <source>
        <dbReference type="EMBL" id="KAH7909329.1"/>
    </source>
</evidence>
<accession>A0ACB8A7U6</accession>
<name>A0ACB8A7U6_9AGAM</name>
<sequence length="145" mass="15725">MAKRKNTSEEESSASESESLDTTSKPLPKKTKSAQNSTGNEGESKKLPTVKKPKPPGSDAPNEGSSSSKVNTNSNGEKYIDLGKNKRATVGAFKGNIFVDLREYYGADGDKKPGKKGLSLTLEQWNTLKGGVDTIDRLFEEQKEK</sequence>